<dbReference type="Gramene" id="PRQ22507">
    <property type="protein sequence ID" value="PRQ22507"/>
    <property type="gene ID" value="RchiOBHm_Chr6g0251061"/>
</dbReference>
<name>A0A2P6PKQ0_ROSCH</name>
<organism evidence="1 2">
    <name type="scientific">Rosa chinensis</name>
    <name type="common">China rose</name>
    <dbReference type="NCBI Taxonomy" id="74649"/>
    <lineage>
        <taxon>Eukaryota</taxon>
        <taxon>Viridiplantae</taxon>
        <taxon>Streptophyta</taxon>
        <taxon>Embryophyta</taxon>
        <taxon>Tracheophyta</taxon>
        <taxon>Spermatophyta</taxon>
        <taxon>Magnoliopsida</taxon>
        <taxon>eudicotyledons</taxon>
        <taxon>Gunneridae</taxon>
        <taxon>Pentapetalae</taxon>
        <taxon>rosids</taxon>
        <taxon>fabids</taxon>
        <taxon>Rosales</taxon>
        <taxon>Rosaceae</taxon>
        <taxon>Rosoideae</taxon>
        <taxon>Rosoideae incertae sedis</taxon>
        <taxon>Rosa</taxon>
    </lineage>
</organism>
<dbReference type="EMBL" id="PDCK01000044">
    <property type="protein sequence ID" value="PRQ22507.1"/>
    <property type="molecule type" value="Genomic_DNA"/>
</dbReference>
<dbReference type="AlphaFoldDB" id="A0A2P6PKQ0"/>
<evidence type="ECO:0000313" key="2">
    <source>
        <dbReference type="Proteomes" id="UP000238479"/>
    </source>
</evidence>
<keyword evidence="2" id="KW-1185">Reference proteome</keyword>
<protein>
    <submittedName>
        <fullName evidence="1">Uncharacterized protein</fullName>
    </submittedName>
</protein>
<sequence>MRVRLSELEKEQLFMKQGMMDKTGNVKTFLTAISKGIVRIVILSGQAGGCEAKALNEVKWEERERLFMKEVHLCSSVPSQSERLQLS</sequence>
<accession>A0A2P6PKQ0</accession>
<comment type="caution">
    <text evidence="1">The sequence shown here is derived from an EMBL/GenBank/DDBJ whole genome shotgun (WGS) entry which is preliminary data.</text>
</comment>
<evidence type="ECO:0000313" key="1">
    <source>
        <dbReference type="EMBL" id="PRQ22507.1"/>
    </source>
</evidence>
<dbReference type="Proteomes" id="UP000238479">
    <property type="component" value="Chromosome 6"/>
</dbReference>
<gene>
    <name evidence="1" type="ORF">RchiOBHm_Chr6g0251061</name>
</gene>
<proteinExistence type="predicted"/>
<reference evidence="1 2" key="1">
    <citation type="journal article" date="2018" name="Nat. Genet.">
        <title>The Rosa genome provides new insights in the design of modern roses.</title>
        <authorList>
            <person name="Bendahmane M."/>
        </authorList>
    </citation>
    <scope>NUCLEOTIDE SEQUENCE [LARGE SCALE GENOMIC DNA]</scope>
    <source>
        <strain evidence="2">cv. Old Blush</strain>
    </source>
</reference>